<feature type="transmembrane region" description="Helical" evidence="1">
    <location>
        <begin position="92"/>
        <end position="109"/>
    </location>
</feature>
<sequence>MSRDVTQLVRDRRVNALAAWCIVVMLAAVSVTSAVQGDLLWAGFAAVVAALALLPPVLLLNRYAMLPWEVLLLAALPVVGRVFATLSVTGNLATYLSVAAIALILAVELQLFTPVRMTPRFAVVFVAITTMAAAGVWAVVRWVVDQFLGTTFILDPTVSEHVIEEALMWEFVASTIAGVGAGVVFAYYVRQQVGTNRVPEEVRPDA</sequence>
<evidence type="ECO:0000313" key="3">
    <source>
        <dbReference type="Proteomes" id="UP000304382"/>
    </source>
</evidence>
<dbReference type="EMBL" id="BIXZ01000001">
    <property type="protein sequence ID" value="GCF12723.1"/>
    <property type="molecule type" value="Genomic_DNA"/>
</dbReference>
<reference evidence="2 3" key="1">
    <citation type="submission" date="2019-02" db="EMBL/GenBank/DDBJ databases">
        <title>Haloarcula mannanilyticum sp. nov., a mannan degrading haloarchaeon isolated from commercial salt.</title>
        <authorList>
            <person name="Enomoto S."/>
            <person name="Shimane Y."/>
            <person name="Kamekura M."/>
            <person name="Ito T."/>
            <person name="Moriya O."/>
            <person name="Ihara K."/>
            <person name="Takahashi-Ando N."/>
            <person name="Fukushima Y."/>
            <person name="Yoshida Y."/>
            <person name="Usama R."/>
            <person name="Takai K."/>
            <person name="Minegishi H."/>
        </authorList>
    </citation>
    <scope>NUCLEOTIDE SEQUENCE [LARGE SCALE GENOMIC DNA]</scope>
    <source>
        <strain evidence="2 3">MD130-1</strain>
    </source>
</reference>
<protein>
    <submittedName>
        <fullName evidence="2">Uncharacterized protein</fullName>
    </submittedName>
</protein>
<gene>
    <name evidence="2" type="ORF">Harman_06580</name>
</gene>
<keyword evidence="1" id="KW-0472">Membrane</keyword>
<comment type="caution">
    <text evidence="2">The sequence shown here is derived from an EMBL/GenBank/DDBJ whole genome shotgun (WGS) entry which is preliminary data.</text>
</comment>
<proteinExistence type="predicted"/>
<dbReference type="OrthoDB" id="342532at2157"/>
<accession>A0A4C2EJF2</accession>
<feature type="transmembrane region" description="Helical" evidence="1">
    <location>
        <begin position="12"/>
        <end position="33"/>
    </location>
</feature>
<evidence type="ECO:0000313" key="2">
    <source>
        <dbReference type="EMBL" id="GCF12723.1"/>
    </source>
</evidence>
<feature type="transmembrane region" description="Helical" evidence="1">
    <location>
        <begin position="66"/>
        <end position="86"/>
    </location>
</feature>
<feature type="transmembrane region" description="Helical" evidence="1">
    <location>
        <begin position="39"/>
        <end position="59"/>
    </location>
</feature>
<dbReference type="AlphaFoldDB" id="A0A4C2EJF2"/>
<feature type="transmembrane region" description="Helical" evidence="1">
    <location>
        <begin position="121"/>
        <end position="144"/>
    </location>
</feature>
<keyword evidence="1" id="KW-1133">Transmembrane helix</keyword>
<dbReference type="Proteomes" id="UP000304382">
    <property type="component" value="Unassembled WGS sequence"/>
</dbReference>
<keyword evidence="1" id="KW-0812">Transmembrane</keyword>
<organism evidence="2 3">
    <name type="scientific">Haloarcula mannanilytica</name>
    <dbReference type="NCBI Taxonomy" id="2509225"/>
    <lineage>
        <taxon>Archaea</taxon>
        <taxon>Methanobacteriati</taxon>
        <taxon>Methanobacteriota</taxon>
        <taxon>Stenosarchaea group</taxon>
        <taxon>Halobacteria</taxon>
        <taxon>Halobacteriales</taxon>
        <taxon>Haloarculaceae</taxon>
        <taxon>Haloarcula</taxon>
    </lineage>
</organism>
<feature type="transmembrane region" description="Helical" evidence="1">
    <location>
        <begin position="166"/>
        <end position="189"/>
    </location>
</feature>
<evidence type="ECO:0000256" key="1">
    <source>
        <dbReference type="SAM" id="Phobius"/>
    </source>
</evidence>
<name>A0A4C2EJF2_9EURY</name>
<keyword evidence="3" id="KW-1185">Reference proteome</keyword>
<dbReference type="RefSeq" id="WP_137682397.1">
    <property type="nucleotide sequence ID" value="NZ_BIXZ01000001.1"/>
</dbReference>